<accession>A0ABN7SY64</accession>
<dbReference type="Proteomes" id="UP001158576">
    <property type="component" value="Chromosome 2"/>
</dbReference>
<name>A0ABN7SY64_OIKDI</name>
<feature type="compositionally biased region" description="Basic and acidic residues" evidence="1">
    <location>
        <begin position="1"/>
        <end position="22"/>
    </location>
</feature>
<dbReference type="PANTHER" id="PTHR15286:SF6">
    <property type="entry name" value="GH01133P"/>
    <property type="match status" value="1"/>
</dbReference>
<dbReference type="Gene3D" id="3.10.20.90">
    <property type="entry name" value="Phosphatidylinositol 3-kinase Catalytic Subunit, Chain A, domain 1"/>
    <property type="match status" value="1"/>
</dbReference>
<keyword evidence="4" id="KW-1185">Reference proteome</keyword>
<feature type="region of interest" description="Disordered" evidence="1">
    <location>
        <begin position="435"/>
        <end position="479"/>
    </location>
</feature>
<dbReference type="InterPro" id="IPR000159">
    <property type="entry name" value="RA_dom"/>
</dbReference>
<gene>
    <name evidence="3" type="ORF">OKIOD_LOCUS12963</name>
</gene>
<feature type="compositionally biased region" description="Low complexity" evidence="1">
    <location>
        <begin position="437"/>
        <end position="464"/>
    </location>
</feature>
<dbReference type="PANTHER" id="PTHR15286">
    <property type="entry name" value="RAS-ASSOCIATING DOMAIN CONTAINING PROTEIN"/>
    <property type="match status" value="1"/>
</dbReference>
<feature type="compositionally biased region" description="Polar residues" evidence="1">
    <location>
        <begin position="405"/>
        <end position="423"/>
    </location>
</feature>
<proteinExistence type="predicted"/>
<evidence type="ECO:0000313" key="3">
    <source>
        <dbReference type="EMBL" id="CAG5109688.1"/>
    </source>
</evidence>
<dbReference type="InterPro" id="IPR029071">
    <property type="entry name" value="Ubiquitin-like_domsf"/>
</dbReference>
<organism evidence="3 4">
    <name type="scientific">Oikopleura dioica</name>
    <name type="common">Tunicate</name>
    <dbReference type="NCBI Taxonomy" id="34765"/>
    <lineage>
        <taxon>Eukaryota</taxon>
        <taxon>Metazoa</taxon>
        <taxon>Chordata</taxon>
        <taxon>Tunicata</taxon>
        <taxon>Appendicularia</taxon>
        <taxon>Copelata</taxon>
        <taxon>Oikopleuridae</taxon>
        <taxon>Oikopleura</taxon>
    </lineage>
</organism>
<evidence type="ECO:0000313" key="4">
    <source>
        <dbReference type="Proteomes" id="UP001158576"/>
    </source>
</evidence>
<dbReference type="InterPro" id="IPR033593">
    <property type="entry name" value="N-RASSF"/>
</dbReference>
<sequence length="490" mass="54326">MEKVKKTREKLKDHDPEPRDFMKTTGSRRPRPGKTTRRKPEVLGDVTVWFGKEEKQIRNLTMRTTVNEVIGALAMDSCEYNASGATLDNRNYVIVESWRGIERPLPPRTKLLKVWKSWKAEQPFVKFYLKKNSSISFRHNQPSKSLRKNTRRKRPNFIGAKETFIDGPVIALLESSAATSGSTTTTTTSSDTFGSSADFSGASNSTTGSSGSSSSSSNSDEEEANQEEIARRGVLGECVAFQEKLDKLTSLESSVSSEIAAIEHALQIISMQDELDDLTEQVGLIDERISSVKHVEAGLNSSISSEKRKGLPKEIELTQEQIERSRIIQTKIEAHLFVNLRLAAESDMLSLEVEQLDSCILTRKLMLEKLAIQSASGSVEELEEQILAYAHNSKHASQKMEHLEVQSTKSQSSDGGNFSESVDLSLSNPQKLAKYESSQFDSDSSLPDSDSAVSSMGASESSLKPLKKPQKPITKMDSKVELKQIRETLV</sequence>
<feature type="region of interest" description="Disordered" evidence="1">
    <location>
        <begin position="177"/>
        <end position="229"/>
    </location>
</feature>
<feature type="compositionally biased region" description="Basic residues" evidence="1">
    <location>
        <begin position="26"/>
        <end position="37"/>
    </location>
</feature>
<protein>
    <submittedName>
        <fullName evidence="3">Oidioi.mRNA.OKI2018_I69.chr2.g4198.t1.cds</fullName>
    </submittedName>
</protein>
<feature type="domain" description="Ras-associating" evidence="2">
    <location>
        <begin position="59"/>
        <end position="134"/>
    </location>
</feature>
<feature type="compositionally biased region" description="Low complexity" evidence="1">
    <location>
        <begin position="177"/>
        <end position="218"/>
    </location>
</feature>
<dbReference type="CDD" id="cd16123">
    <property type="entry name" value="RA_RASSF7_like"/>
    <property type="match status" value="1"/>
</dbReference>
<evidence type="ECO:0000256" key="1">
    <source>
        <dbReference type="SAM" id="MobiDB-lite"/>
    </source>
</evidence>
<reference evidence="3 4" key="1">
    <citation type="submission" date="2021-04" db="EMBL/GenBank/DDBJ databases">
        <authorList>
            <person name="Bliznina A."/>
        </authorList>
    </citation>
    <scope>NUCLEOTIDE SEQUENCE [LARGE SCALE GENOMIC DNA]</scope>
</reference>
<feature type="region of interest" description="Disordered" evidence="1">
    <location>
        <begin position="398"/>
        <end position="423"/>
    </location>
</feature>
<dbReference type="SUPFAM" id="SSF54236">
    <property type="entry name" value="Ubiquitin-like"/>
    <property type="match status" value="1"/>
</dbReference>
<feature type="region of interest" description="Disordered" evidence="1">
    <location>
        <begin position="1"/>
        <end position="38"/>
    </location>
</feature>
<evidence type="ECO:0000259" key="2">
    <source>
        <dbReference type="PROSITE" id="PS50200"/>
    </source>
</evidence>
<dbReference type="EMBL" id="OU015567">
    <property type="protein sequence ID" value="CAG5109688.1"/>
    <property type="molecule type" value="Genomic_DNA"/>
</dbReference>
<dbReference type="PROSITE" id="PS50200">
    <property type="entry name" value="RA"/>
    <property type="match status" value="1"/>
</dbReference>